<dbReference type="GO" id="GO:0016887">
    <property type="term" value="F:ATP hydrolysis activity"/>
    <property type="evidence" value="ECO:0007669"/>
    <property type="project" value="RHEA"/>
</dbReference>
<dbReference type="Gene3D" id="3.40.50.300">
    <property type="entry name" value="P-loop containing nucleotide triphosphate hydrolases"/>
    <property type="match status" value="2"/>
</dbReference>
<organism evidence="6 7">
    <name type="scientific">Claviceps purpurea (strain 20.1)</name>
    <name type="common">Ergot fungus</name>
    <name type="synonym">Sphacelia segetum</name>
    <dbReference type="NCBI Taxonomy" id="1111077"/>
    <lineage>
        <taxon>Eukaryota</taxon>
        <taxon>Fungi</taxon>
        <taxon>Dikarya</taxon>
        <taxon>Ascomycota</taxon>
        <taxon>Pezizomycotina</taxon>
        <taxon>Sordariomycetes</taxon>
        <taxon>Hypocreomycetidae</taxon>
        <taxon>Hypocreales</taxon>
        <taxon>Clavicipitaceae</taxon>
        <taxon>Claviceps</taxon>
    </lineage>
</organism>
<evidence type="ECO:0000259" key="3">
    <source>
        <dbReference type="Pfam" id="PF05970"/>
    </source>
</evidence>
<evidence type="ECO:0000259" key="4">
    <source>
        <dbReference type="Pfam" id="PF14214"/>
    </source>
</evidence>
<evidence type="ECO:0000256" key="2">
    <source>
        <dbReference type="SAM" id="MobiDB-lite"/>
    </source>
</evidence>
<dbReference type="Pfam" id="PF05970">
    <property type="entry name" value="PIF1"/>
    <property type="match status" value="1"/>
</dbReference>
<comment type="cofactor">
    <cofactor evidence="1">
        <name>Mg(2+)</name>
        <dbReference type="ChEBI" id="CHEBI:18420"/>
    </cofactor>
</comment>
<keyword evidence="1" id="KW-0233">DNA recombination</keyword>
<keyword evidence="1" id="KW-0067">ATP-binding</keyword>
<keyword evidence="1" id="KW-0547">Nucleotide-binding</keyword>
<feature type="domain" description="DNA helicase Pif1-like DEAD-box helicase" evidence="3">
    <location>
        <begin position="1123"/>
        <end position="1261"/>
    </location>
</feature>
<dbReference type="InterPro" id="IPR010285">
    <property type="entry name" value="DNA_helicase_pif1-like_DEAD"/>
</dbReference>
<keyword evidence="1" id="KW-0378">Hydrolase</keyword>
<keyword evidence="7" id="KW-1185">Reference proteome</keyword>
<dbReference type="GO" id="GO:0005524">
    <property type="term" value="F:ATP binding"/>
    <property type="evidence" value="ECO:0007669"/>
    <property type="project" value="UniProtKB-KW"/>
</dbReference>
<dbReference type="GO" id="GO:0000723">
    <property type="term" value="P:telomere maintenance"/>
    <property type="evidence" value="ECO:0007669"/>
    <property type="project" value="InterPro"/>
</dbReference>
<feature type="region of interest" description="Disordered" evidence="2">
    <location>
        <begin position="1"/>
        <end position="73"/>
    </location>
</feature>
<dbReference type="VEuPathDB" id="FungiDB:CPUR_08848"/>
<dbReference type="OrthoDB" id="4917215at2759"/>
<dbReference type="Pfam" id="PF20209">
    <property type="entry name" value="DUF6570"/>
    <property type="match status" value="1"/>
</dbReference>
<dbReference type="InterPro" id="IPR025476">
    <property type="entry name" value="Helitron_helicase-like"/>
</dbReference>
<dbReference type="EMBL" id="CAGA01000157">
    <property type="protein sequence ID" value="CCE34909.1"/>
    <property type="molecule type" value="Genomic_DNA"/>
</dbReference>
<dbReference type="SUPFAM" id="SSF52540">
    <property type="entry name" value="P-loop containing nucleoside triphosphate hydrolases"/>
    <property type="match status" value="2"/>
</dbReference>
<dbReference type="EC" id="5.6.2.3" evidence="1"/>
<gene>
    <name evidence="6" type="ORF">CPUR_08848</name>
</gene>
<dbReference type="GO" id="GO:0043139">
    <property type="term" value="F:5'-3' DNA helicase activity"/>
    <property type="evidence" value="ECO:0007669"/>
    <property type="project" value="UniProtKB-EC"/>
</dbReference>
<dbReference type="PANTHER" id="PTHR47642:SF5">
    <property type="entry name" value="ATP-DEPENDENT DNA HELICASE"/>
    <property type="match status" value="1"/>
</dbReference>
<dbReference type="HOGENOM" id="CLU_001613_8_1_1"/>
<feature type="region of interest" description="Disordered" evidence="2">
    <location>
        <begin position="1579"/>
        <end position="1603"/>
    </location>
</feature>
<evidence type="ECO:0000313" key="6">
    <source>
        <dbReference type="EMBL" id="CCE34909.1"/>
    </source>
</evidence>
<feature type="compositionally biased region" description="Pro residues" evidence="2">
    <location>
        <begin position="58"/>
        <end position="69"/>
    </location>
</feature>
<dbReference type="eggNOG" id="KOG0987">
    <property type="taxonomic scope" value="Eukaryota"/>
</dbReference>
<feature type="domain" description="Helitron helicase-like" evidence="4">
    <location>
        <begin position="403"/>
        <end position="595"/>
    </location>
</feature>
<proteinExistence type="inferred from homology"/>
<keyword evidence="1" id="KW-0234">DNA repair</keyword>
<comment type="similarity">
    <text evidence="1">Belongs to the helicase family.</text>
</comment>
<comment type="caution">
    <text evidence="6">The sequence shown here is derived from an EMBL/GenBank/DDBJ whole genome shotgun (WGS) entry which is preliminary data.</text>
</comment>
<keyword evidence="1" id="KW-0227">DNA damage</keyword>
<dbReference type="CDD" id="cd18809">
    <property type="entry name" value="SF1_C_RecD"/>
    <property type="match status" value="1"/>
</dbReference>
<dbReference type="GO" id="GO:0006310">
    <property type="term" value="P:DNA recombination"/>
    <property type="evidence" value="ECO:0007669"/>
    <property type="project" value="UniProtKB-KW"/>
</dbReference>
<evidence type="ECO:0000256" key="1">
    <source>
        <dbReference type="RuleBase" id="RU363044"/>
    </source>
</evidence>
<dbReference type="InterPro" id="IPR027417">
    <property type="entry name" value="P-loop_NTPase"/>
</dbReference>
<dbReference type="InterPro" id="IPR046700">
    <property type="entry name" value="DUF6570"/>
</dbReference>
<dbReference type="PANTHER" id="PTHR47642">
    <property type="entry name" value="ATP-DEPENDENT DNA HELICASE"/>
    <property type="match status" value="1"/>
</dbReference>
<reference evidence="6 7" key="1">
    <citation type="journal article" date="2013" name="PLoS Genet.">
        <title>Plant-symbiotic fungi as chemical engineers: Multi-genome analysis of the Clavicipitaceae reveals dynamics of alkaloid loci.</title>
        <authorList>
            <person name="Schardl C.L."/>
            <person name="Young C.A."/>
            <person name="Hesse U."/>
            <person name="Amyotte S.G."/>
            <person name="Andreeva K."/>
            <person name="Calie P.J."/>
            <person name="Fleetwood D.J."/>
            <person name="Haws D.C."/>
            <person name="Moore N."/>
            <person name="Oeser B."/>
            <person name="Panaccione D.G."/>
            <person name="Schweri K.K."/>
            <person name="Voisey C.R."/>
            <person name="Farman M.L."/>
            <person name="Jaromczyk J.W."/>
            <person name="Roe B.A."/>
            <person name="O'Sullivan D.M."/>
            <person name="Scott B."/>
            <person name="Tudzynski P."/>
            <person name="An Z."/>
            <person name="Arnaoudova E.G."/>
            <person name="Bullock C.T."/>
            <person name="Charlton N.D."/>
            <person name="Chen L."/>
            <person name="Cox M."/>
            <person name="Dinkins R.D."/>
            <person name="Florea S."/>
            <person name="Glenn A.E."/>
            <person name="Gordon A."/>
            <person name="Gueldener U."/>
            <person name="Harris D.R."/>
            <person name="Hollin W."/>
            <person name="Jaromczyk J."/>
            <person name="Johnson R.D."/>
            <person name="Khan A.K."/>
            <person name="Leistner E."/>
            <person name="Leuchtmann A."/>
            <person name="Li C."/>
            <person name="Liu J."/>
            <person name="Liu J."/>
            <person name="Liu M."/>
            <person name="Mace W."/>
            <person name="Machado C."/>
            <person name="Nagabhyru P."/>
            <person name="Pan J."/>
            <person name="Schmid J."/>
            <person name="Sugawara K."/>
            <person name="Steiner U."/>
            <person name="Takach J.E."/>
            <person name="Tanaka E."/>
            <person name="Webb J.S."/>
            <person name="Wilson E.V."/>
            <person name="Wiseman J.L."/>
            <person name="Yoshida R."/>
            <person name="Zeng Z."/>
        </authorList>
    </citation>
    <scope>NUCLEOTIDE SEQUENCE [LARGE SCALE GENOMIC DNA]</scope>
    <source>
        <strain evidence="6 7">20.1</strain>
    </source>
</reference>
<feature type="compositionally biased region" description="Basic and acidic residues" evidence="2">
    <location>
        <begin position="1579"/>
        <end position="1589"/>
    </location>
</feature>
<dbReference type="Pfam" id="PF14214">
    <property type="entry name" value="Helitron_like_N"/>
    <property type="match status" value="1"/>
</dbReference>
<dbReference type="InterPro" id="IPR051055">
    <property type="entry name" value="PIF1_helicase"/>
</dbReference>
<comment type="catalytic activity">
    <reaction evidence="1">
        <text>ATP + H2O = ADP + phosphate + H(+)</text>
        <dbReference type="Rhea" id="RHEA:13065"/>
        <dbReference type="ChEBI" id="CHEBI:15377"/>
        <dbReference type="ChEBI" id="CHEBI:15378"/>
        <dbReference type="ChEBI" id="CHEBI:30616"/>
        <dbReference type="ChEBI" id="CHEBI:43474"/>
        <dbReference type="ChEBI" id="CHEBI:456216"/>
        <dbReference type="EC" id="5.6.2.3"/>
    </reaction>
</comment>
<accession>M1WIQ9</accession>
<evidence type="ECO:0000259" key="5">
    <source>
        <dbReference type="Pfam" id="PF20209"/>
    </source>
</evidence>
<feature type="domain" description="DUF6570" evidence="5">
    <location>
        <begin position="140"/>
        <end position="274"/>
    </location>
</feature>
<dbReference type="Proteomes" id="UP000016801">
    <property type="component" value="Unassembled WGS sequence"/>
</dbReference>
<dbReference type="GO" id="GO:0006281">
    <property type="term" value="P:DNA repair"/>
    <property type="evidence" value="ECO:0007669"/>
    <property type="project" value="UniProtKB-KW"/>
</dbReference>
<protein>
    <recommendedName>
        <fullName evidence="1">ATP-dependent DNA helicase</fullName>
        <ecNumber evidence="1">5.6.2.3</ecNumber>
    </recommendedName>
</protein>
<dbReference type="STRING" id="1111077.M1WIQ9"/>
<evidence type="ECO:0000313" key="7">
    <source>
        <dbReference type="Proteomes" id="UP000016801"/>
    </source>
</evidence>
<sequence>MTSRLPGLAISDESEAETDDFAPSARSSQYDSASVSDESEAETDIFTPVSQTAHAPANHPPDVPHPGLPLDPVQVAGELDVPCLTDADQGRLKNFEEALTKNNLTECPQCLIRWFTIELDRQTGVCKECTDDNAFREENPQLPALWSEANELDPGEPPEHLEALGPLTPLEEWLIARVHTRMQVMTYRGAQYKYRGHIISFPKNVPTMHHRLPVPPGQLDILILRPRNQTDQPNMINQFRTQLRVRRSVVTAWLRHLKENHRGYSDVTIDEDALSQLPDDGDVNAELQTHEVAPEDLEDLVADIENDDLGYDVSVIPDLGADEPELDRLRGILRRGQGEANASSEIASATGPQRLPMPAIRSTPIPDIGLKTPILSLAYPSLYPWGKGDFATSRQRTVEFTPYVQHMLRLSHGRFARHPMWRYACFNITMRTQAANRSSYFFKKDNSVRLTVQEFRDAINSDSPASKALINRIICFSSSITGTRAYWAAKRRQLDAMVRTLGCPALFLTFSAADLHWQDLARLMPRYDEWCAASDAGKARIARENLKNSPHIAASYFCRRFSCFLKEVLIPKFGFSDYWYRLEWQARGSPHIHGLFWIKGAPTIDSELRDLAEQANTHEFLTFWGPHITAINPHPGQPALDVNPLTFLKTSPTTRDLGAIVNRVQRHACSPYCQRRVRADQQGNLTVINVVVTLVCILVCRFYFPRALHAMAELVAGLNLSYRIFDGARNDERLNHFNRVITCGWQANTDVSPCTSIGAVVNYMVKYVGKAEKHTLPFAQLVQEAINKCTEPNESGTSVVLRSMNSLIAERDWPAQEAMHITNGDAMVFASRIFQNVDLRHPAYYEGQVRIGANGLPTQCRSLYSKYLARPVSDFKDMTYLRFLRSVDWTTRPMHLRTRAQERILCFYPPYEGQDCREDRARAVLMLHKPHLRFKPLEGHVGHDPDALGNPDEENWSWSDACERWFASGTNRQDREVEHYSTDIPAMDVPDSGESNDTEVEAEEYPLTFGEVVGIRPADQLLQEQVEALGNRDVDLQCDWQPMVLDPDGHGHLEDLVRDKMLWWRRLKQAIGPDVADVASQPDGDPGASLNPPQRRVYRHIVSHIESVIRLQALVPPRLPDPILMQVDGQGGTGKSFLINALVARLEHLRQGCVALAAPTGIAALNIGGATIHSLLRLQVGHTSDNSYTPLEGDALNNVQGALRNVQLLILDEKSMIGLKLFHCINLRLREIFPLYSHKPFGGRSVLLLGDFYQLPPVFETPLYVRPPGFVESPGVEPPVAEPLHNPILLFASHGHALYRLFLTTVELSQVVRQQGDSQTAFRQALQGLRIGRPSVANWQLLTTRVRGSLTHAEVESFRDAVHIYPTKARVAEHNRDHMLSLGLPVVRIEAENTGLNADQADSQMAGGLSQILPICIGARVMLTTNLWIEKGLVNGSVGTVESVAWDFRIRTRPCDEPQNRPPTVLMVRFDTYTGPPYYTDHPDGPDRATVVPVFRQESRHIFKRRPCTRTQFPLTVAYAITVHKSQGTTLDRAVVDVSARDFTPGLSYVAVSRVKTLGGIMFDAPFDYPSICARVTPERDPRRADAVRRQNYHLPTDADEVD</sequence>
<keyword evidence="1 6" id="KW-0347">Helicase</keyword>
<name>M1WIQ9_CLAP2</name>